<name>A0A3P8DCI4_9TREM</name>
<accession>A0A3P8DCI4</accession>
<dbReference type="PROSITE" id="PS50231">
    <property type="entry name" value="RICIN_B_LECTIN"/>
    <property type="match status" value="1"/>
</dbReference>
<feature type="domain" description="Ricin B lectin" evidence="2">
    <location>
        <begin position="1"/>
        <end position="62"/>
    </location>
</feature>
<dbReference type="AlphaFoldDB" id="A0A3P8DCI4"/>
<sequence>MYPCHGQGGNQQWKIRPTNRNKSNPLHLVLGASGVCLDSDPKSRLVFVKSCDYTSPTQSWTWEKLKFDVAEHSLKEAGL</sequence>
<proteinExistence type="predicted"/>
<dbReference type="InterPro" id="IPR000772">
    <property type="entry name" value="Ricin_B_lectin"/>
</dbReference>
<keyword evidence="4" id="KW-1185">Reference proteome</keyword>
<evidence type="ECO:0000259" key="2">
    <source>
        <dbReference type="Pfam" id="PF00652"/>
    </source>
</evidence>
<reference evidence="3 4" key="1">
    <citation type="submission" date="2018-11" db="EMBL/GenBank/DDBJ databases">
        <authorList>
            <consortium name="Pathogen Informatics"/>
        </authorList>
    </citation>
    <scope>NUCLEOTIDE SEQUENCE [LARGE SCALE GENOMIC DNA]</scope>
    <source>
        <strain evidence="3 4">Zambia</strain>
    </source>
</reference>
<dbReference type="Pfam" id="PF00652">
    <property type="entry name" value="Ricin_B_lectin"/>
    <property type="match status" value="1"/>
</dbReference>
<feature type="compositionally biased region" description="Polar residues" evidence="1">
    <location>
        <begin position="10"/>
        <end position="20"/>
    </location>
</feature>
<dbReference type="Proteomes" id="UP000277204">
    <property type="component" value="Unassembled WGS sequence"/>
</dbReference>
<feature type="region of interest" description="Disordered" evidence="1">
    <location>
        <begin position="1"/>
        <end position="20"/>
    </location>
</feature>
<dbReference type="InterPro" id="IPR035992">
    <property type="entry name" value="Ricin_B-like_lectins"/>
</dbReference>
<dbReference type="Gene3D" id="2.80.10.50">
    <property type="match status" value="1"/>
</dbReference>
<organism evidence="3 4">
    <name type="scientific">Schistosoma margrebowiei</name>
    <dbReference type="NCBI Taxonomy" id="48269"/>
    <lineage>
        <taxon>Eukaryota</taxon>
        <taxon>Metazoa</taxon>
        <taxon>Spiralia</taxon>
        <taxon>Lophotrochozoa</taxon>
        <taxon>Platyhelminthes</taxon>
        <taxon>Trematoda</taxon>
        <taxon>Digenea</taxon>
        <taxon>Strigeidida</taxon>
        <taxon>Schistosomatoidea</taxon>
        <taxon>Schistosomatidae</taxon>
        <taxon>Schistosoma</taxon>
    </lineage>
</organism>
<gene>
    <name evidence="3" type="ORF">SMRZ_LOCUS21920</name>
</gene>
<dbReference type="SUPFAM" id="SSF50370">
    <property type="entry name" value="Ricin B-like lectins"/>
    <property type="match status" value="1"/>
</dbReference>
<evidence type="ECO:0000313" key="4">
    <source>
        <dbReference type="Proteomes" id="UP000277204"/>
    </source>
</evidence>
<protein>
    <recommendedName>
        <fullName evidence="2">Ricin B lectin domain-containing protein</fullName>
    </recommendedName>
</protein>
<evidence type="ECO:0000256" key="1">
    <source>
        <dbReference type="SAM" id="MobiDB-lite"/>
    </source>
</evidence>
<dbReference type="EMBL" id="UZAI01018914">
    <property type="protein sequence ID" value="VDP41230.1"/>
    <property type="molecule type" value="Genomic_DNA"/>
</dbReference>
<evidence type="ECO:0000313" key="3">
    <source>
        <dbReference type="EMBL" id="VDP41230.1"/>
    </source>
</evidence>